<dbReference type="PANTHER" id="PTHR43133:SF46">
    <property type="entry name" value="RNA POLYMERASE SIGMA-70 FACTOR ECF SUBFAMILY"/>
    <property type="match status" value="1"/>
</dbReference>
<dbReference type="NCBIfam" id="TIGR02937">
    <property type="entry name" value="sigma70-ECF"/>
    <property type="match status" value="1"/>
</dbReference>
<dbReference type="GO" id="GO:0006352">
    <property type="term" value="P:DNA-templated transcription initiation"/>
    <property type="evidence" value="ECO:0007669"/>
    <property type="project" value="InterPro"/>
</dbReference>
<keyword evidence="8" id="KW-1185">Reference proteome</keyword>
<dbReference type="InterPro" id="IPR036388">
    <property type="entry name" value="WH-like_DNA-bd_sf"/>
</dbReference>
<name>A0AAC9I2U1_9FLAO</name>
<evidence type="ECO:0000259" key="5">
    <source>
        <dbReference type="Pfam" id="PF04542"/>
    </source>
</evidence>
<keyword evidence="4" id="KW-0804">Transcription</keyword>
<gene>
    <name evidence="7" type="ORF">EM308_02690</name>
</gene>
<evidence type="ECO:0000256" key="3">
    <source>
        <dbReference type="ARBA" id="ARBA00023082"/>
    </source>
</evidence>
<dbReference type="InterPro" id="IPR007627">
    <property type="entry name" value="RNA_pol_sigma70_r2"/>
</dbReference>
<evidence type="ECO:0000313" key="7">
    <source>
        <dbReference type="EMBL" id="AOW08490.1"/>
    </source>
</evidence>
<evidence type="ECO:0008006" key="9">
    <source>
        <dbReference type="Google" id="ProtNLM"/>
    </source>
</evidence>
<sequence>MTENDLLIGCQKNDSSIQSLVYKTYGPKVFGICKRYMKSRELAEEITMNTFLTVFQKCDQFNNQGSFEGWILKITVNCCLMELRKNNLQFDEIPHDKIASPPANEIENQIENQDIEKMLEILPDSARIIFNLYAIEGYKHKEIAEKLNISDGTSKSQLNYAREKLKKVYFNSTK</sequence>
<dbReference type="InterPro" id="IPR013249">
    <property type="entry name" value="RNA_pol_sigma70_r4_t2"/>
</dbReference>
<accession>A0AAC9I2U1</accession>
<dbReference type="SUPFAM" id="SSF88659">
    <property type="entry name" value="Sigma3 and sigma4 domains of RNA polymerase sigma factors"/>
    <property type="match status" value="1"/>
</dbReference>
<dbReference type="Gene3D" id="1.10.1740.10">
    <property type="match status" value="1"/>
</dbReference>
<proteinExistence type="inferred from homology"/>
<dbReference type="Proteomes" id="UP000175968">
    <property type="component" value="Chromosome"/>
</dbReference>
<dbReference type="Gene3D" id="1.10.10.10">
    <property type="entry name" value="Winged helix-like DNA-binding domain superfamily/Winged helix DNA-binding domain"/>
    <property type="match status" value="1"/>
</dbReference>
<dbReference type="RefSeq" id="WP_035639754.1">
    <property type="nucleotide sequence ID" value="NZ_CP017479.1"/>
</dbReference>
<dbReference type="AlphaFoldDB" id="A0AAC9I2U1"/>
<protein>
    <recommendedName>
        <fullName evidence="9">RNA polymerase sigma-70 factor</fullName>
    </recommendedName>
</protein>
<evidence type="ECO:0000313" key="8">
    <source>
        <dbReference type="Proteomes" id="UP000175968"/>
    </source>
</evidence>
<dbReference type="KEGG" id="fgl:EM308_02690"/>
<keyword evidence="2" id="KW-0805">Transcription regulation</keyword>
<dbReference type="GO" id="GO:0003677">
    <property type="term" value="F:DNA binding"/>
    <property type="evidence" value="ECO:0007669"/>
    <property type="project" value="InterPro"/>
</dbReference>
<feature type="domain" description="RNA polymerase sigma-70 region 2" evidence="5">
    <location>
        <begin position="22"/>
        <end position="87"/>
    </location>
</feature>
<dbReference type="Pfam" id="PF08281">
    <property type="entry name" value="Sigma70_r4_2"/>
    <property type="match status" value="1"/>
</dbReference>
<feature type="domain" description="RNA polymerase sigma factor 70 region 4 type 2" evidence="6">
    <location>
        <begin position="113"/>
        <end position="165"/>
    </location>
</feature>
<evidence type="ECO:0000256" key="1">
    <source>
        <dbReference type="ARBA" id="ARBA00010641"/>
    </source>
</evidence>
<dbReference type="Pfam" id="PF04542">
    <property type="entry name" value="Sigma70_r2"/>
    <property type="match status" value="1"/>
</dbReference>
<dbReference type="InterPro" id="IPR039425">
    <property type="entry name" value="RNA_pol_sigma-70-like"/>
</dbReference>
<dbReference type="PANTHER" id="PTHR43133">
    <property type="entry name" value="RNA POLYMERASE ECF-TYPE SIGMA FACTO"/>
    <property type="match status" value="1"/>
</dbReference>
<comment type="similarity">
    <text evidence="1">Belongs to the sigma-70 factor family. ECF subfamily.</text>
</comment>
<reference evidence="7 8" key="1">
    <citation type="submission" date="2016-10" db="EMBL/GenBank/DDBJ databases">
        <title>Flavobacterium gilvum sp. nov., isolated from stream water.</title>
        <authorList>
            <person name="Shin S.-K."/>
            <person name="Cho Y.-J."/>
            <person name="Yi H."/>
        </authorList>
    </citation>
    <scope>NUCLEOTIDE SEQUENCE [LARGE SCALE GENOMIC DNA]</scope>
    <source>
        <strain evidence="7 8">EM1308</strain>
    </source>
</reference>
<organism evidence="7 8">
    <name type="scientific">Flavobacterium gilvum</name>
    <dbReference type="NCBI Taxonomy" id="1492737"/>
    <lineage>
        <taxon>Bacteria</taxon>
        <taxon>Pseudomonadati</taxon>
        <taxon>Bacteroidota</taxon>
        <taxon>Flavobacteriia</taxon>
        <taxon>Flavobacteriales</taxon>
        <taxon>Flavobacteriaceae</taxon>
        <taxon>Flavobacterium</taxon>
    </lineage>
</organism>
<dbReference type="InterPro" id="IPR013324">
    <property type="entry name" value="RNA_pol_sigma_r3/r4-like"/>
</dbReference>
<dbReference type="SUPFAM" id="SSF88946">
    <property type="entry name" value="Sigma2 domain of RNA polymerase sigma factors"/>
    <property type="match status" value="1"/>
</dbReference>
<dbReference type="InterPro" id="IPR014284">
    <property type="entry name" value="RNA_pol_sigma-70_dom"/>
</dbReference>
<dbReference type="CDD" id="cd06171">
    <property type="entry name" value="Sigma70_r4"/>
    <property type="match status" value="1"/>
</dbReference>
<keyword evidence="3" id="KW-0731">Sigma factor</keyword>
<dbReference type="GO" id="GO:0016987">
    <property type="term" value="F:sigma factor activity"/>
    <property type="evidence" value="ECO:0007669"/>
    <property type="project" value="UniProtKB-KW"/>
</dbReference>
<dbReference type="EMBL" id="CP017479">
    <property type="protein sequence ID" value="AOW08490.1"/>
    <property type="molecule type" value="Genomic_DNA"/>
</dbReference>
<dbReference type="InterPro" id="IPR013325">
    <property type="entry name" value="RNA_pol_sigma_r2"/>
</dbReference>
<evidence type="ECO:0000256" key="2">
    <source>
        <dbReference type="ARBA" id="ARBA00023015"/>
    </source>
</evidence>
<evidence type="ECO:0000256" key="4">
    <source>
        <dbReference type="ARBA" id="ARBA00023163"/>
    </source>
</evidence>
<evidence type="ECO:0000259" key="6">
    <source>
        <dbReference type="Pfam" id="PF08281"/>
    </source>
</evidence>